<dbReference type="Pfam" id="PF18657">
    <property type="entry name" value="YDG"/>
    <property type="match status" value="3"/>
</dbReference>
<evidence type="ECO:0000259" key="4">
    <source>
        <dbReference type="Pfam" id="PF18676"/>
    </source>
</evidence>
<accession>A0A932R1K4</accession>
<sequence length="1244" mass="125366">TVTAATGGSAISADTTGGSYTTLTGPVLAESAKGQIKSNGNPSSITLTAPTGFEFDSSSPATVTLTGNADATKNINHLASGTVVSATTTASQITFIVKTQSSSSANTLTWGNVRVRPTTGTPLANGSIVLNSTGTMVGVTLPASAGTLTEVIGAASQVKVETAANGSGSVVPVQSISSGSTLTVYGVTRDQFGNYVGNPSATAWSLTNKIGGVVDGDLTGSPGASVVMHGNSAGSAVIHAANASLIAGDSGTITVLKLDQTITITTHAPASAIYGSTFPVAATASSGLLVDMTTTGGCSISDGTITMTSGTNACVVHYNQAGNGFYNAAVEVTETATAIAKELTGSITAGSKVYDGTDAATILTRDLNGVINGDDVTISGGVATFNNKNFGGGKPVSATGLALGGPDAGKYNYDGTAATTADITKKDLVVSATGIHKVYDGNTGAAATLTTDALGGDDVTPSDTASFEDKNVGAGKPVHVTGISISGVDAGNYILTNTSADTIADITPREITVSAVTNTKIYDGTTSAAGTPIIASGTLGAGDTQNFTETYDDKNVSTGKTLTPSGVVNDGNGGANYNVTFENDTTGAIEMLALALTADSQSKVYGTNDPALTYQITGGALAAGDSFSGSLTRAAGEDVGAYAIGQGTLSAGGNYNITFVGADLIITAADITVTADTQSKIYGDADPALTYQVTSGTVATGDHFAGELARVAGENVGTYAINQGTLTLNSNYNLTYAGADLTISKATPVITWSNPADITYPAALSATDLHAATSVSGTLTYNPILGTILSAGPHQLAVDFVPADTTNYNDASTTVLINVVKGTPAIIWANPADIAAGTALGGAQLNATEASSVPGSFVYNPASGTVLTTAGAHTLHVDFTPTDTANYNNADRDVTVNVIPTEIVALQLTASPTNLAFDQTSEITVTGKDQYGNVVTNNSTTVAVLAADGGGSLADTLLTLNAGVALTHLSKDSAGAVHVTVSSGVLSPAQTTVTFTQTDTSSPFVESHTPVNNAAGVLLSVHPTLMFSEALNATTINSTNIQLRKASDDSAIPATVSIAEGVRQVIITPTDLLDFGTDYYFAVSAHVTDMAGNPALVLDSATKNDHKFTTVTDTTVLAVTQISALHTFATADNTFDNGWKWTFHITVPTIETQLQMKFADWTGTTDSIGAADNIRYYSAQSSNAADASGAITVTAPNTYAGALDLTQDMDASQSGRQVEVSVEARVPATAAGGSYSTSYGVQSN</sequence>
<feature type="domain" description="YDG" evidence="3">
    <location>
        <begin position="424"/>
        <end position="499"/>
    </location>
</feature>
<evidence type="ECO:0000313" key="5">
    <source>
        <dbReference type="EMBL" id="MBI3630775.1"/>
    </source>
</evidence>
<dbReference type="AlphaFoldDB" id="A0A932R1K4"/>
<keyword evidence="1" id="KW-0732">Signal</keyword>
<dbReference type="InterPro" id="IPR041248">
    <property type="entry name" value="YDG"/>
</dbReference>
<dbReference type="Proteomes" id="UP000753196">
    <property type="component" value="Unassembled WGS sequence"/>
</dbReference>
<reference evidence="5" key="1">
    <citation type="submission" date="2020-07" db="EMBL/GenBank/DDBJ databases">
        <title>Huge and variable diversity of episymbiotic CPR bacteria and DPANN archaea in groundwater ecosystems.</title>
        <authorList>
            <person name="He C.Y."/>
            <person name="Keren R."/>
            <person name="Whittaker M."/>
            <person name="Farag I.F."/>
            <person name="Doudna J."/>
            <person name="Cate J.H.D."/>
            <person name="Banfield J.F."/>
        </authorList>
    </citation>
    <scope>NUCLEOTIDE SEQUENCE</scope>
    <source>
        <strain evidence="5">NC_groundwater_973_Pr1_S-0.2um_54_13</strain>
    </source>
</reference>
<dbReference type="Gene3D" id="3.30.160.710">
    <property type="match status" value="1"/>
</dbReference>
<dbReference type="EMBL" id="JACQCR010000005">
    <property type="protein sequence ID" value="MBI3630775.1"/>
    <property type="molecule type" value="Genomic_DNA"/>
</dbReference>
<dbReference type="InterPro" id="IPR013783">
    <property type="entry name" value="Ig-like_fold"/>
</dbReference>
<evidence type="ECO:0000259" key="3">
    <source>
        <dbReference type="Pfam" id="PF18657"/>
    </source>
</evidence>
<feature type="domain" description="SbsA Ig-like" evidence="2">
    <location>
        <begin position="999"/>
        <end position="1110"/>
    </location>
</feature>
<dbReference type="Gene3D" id="2.60.40.10">
    <property type="entry name" value="Immunoglobulins"/>
    <property type="match status" value="1"/>
</dbReference>
<feature type="domain" description="YDG" evidence="3">
    <location>
        <begin position="507"/>
        <end position="582"/>
    </location>
</feature>
<evidence type="ECO:0000313" key="6">
    <source>
        <dbReference type="Proteomes" id="UP000753196"/>
    </source>
</evidence>
<feature type="domain" description="YDG" evidence="3">
    <location>
        <begin position="341"/>
        <end position="414"/>
    </location>
</feature>
<protein>
    <submittedName>
        <fullName evidence="5">Ig-like domain-containing protein</fullName>
    </submittedName>
</protein>
<feature type="domain" description="MBG" evidence="4">
    <location>
        <begin position="594"/>
        <end position="664"/>
    </location>
</feature>
<dbReference type="InterPro" id="IPR032812">
    <property type="entry name" value="SbsA_Ig"/>
</dbReference>
<proteinExistence type="predicted"/>
<feature type="domain" description="MBG" evidence="4">
    <location>
        <begin position="671"/>
        <end position="742"/>
    </location>
</feature>
<gene>
    <name evidence="5" type="ORF">HY221_00345</name>
</gene>
<feature type="non-terminal residue" evidence="5">
    <location>
        <position position="1"/>
    </location>
</feature>
<comment type="caution">
    <text evidence="5">The sequence shown here is derived from an EMBL/GenBank/DDBJ whole genome shotgun (WGS) entry which is preliminary data.</text>
</comment>
<evidence type="ECO:0000256" key="1">
    <source>
        <dbReference type="ARBA" id="ARBA00022729"/>
    </source>
</evidence>
<dbReference type="Pfam" id="PF13205">
    <property type="entry name" value="Big_5"/>
    <property type="match status" value="1"/>
</dbReference>
<dbReference type="InterPro" id="IPR041286">
    <property type="entry name" value="MBG_2"/>
</dbReference>
<organism evidence="5 6">
    <name type="scientific">Candidatus Sungiibacteriota bacterium</name>
    <dbReference type="NCBI Taxonomy" id="2750080"/>
    <lineage>
        <taxon>Bacteria</taxon>
        <taxon>Candidatus Sungiibacteriota</taxon>
    </lineage>
</organism>
<evidence type="ECO:0000259" key="2">
    <source>
        <dbReference type="Pfam" id="PF13205"/>
    </source>
</evidence>
<dbReference type="Pfam" id="PF18676">
    <property type="entry name" value="MBG_2"/>
    <property type="match status" value="2"/>
</dbReference>
<name>A0A932R1K4_9BACT</name>